<dbReference type="InterPro" id="IPR035923">
    <property type="entry name" value="TT1751-like_sf"/>
</dbReference>
<protein>
    <submittedName>
        <fullName evidence="1">DUF302 domain-containing protein</fullName>
    </submittedName>
</protein>
<evidence type="ECO:0000313" key="1">
    <source>
        <dbReference type="EMBL" id="MUI35283.1"/>
    </source>
</evidence>
<dbReference type="PANTHER" id="PTHR38342">
    <property type="entry name" value="SLR5037 PROTEIN"/>
    <property type="match status" value="1"/>
</dbReference>
<dbReference type="RefSeq" id="WP_022580371.1">
    <property type="nucleotide sequence ID" value="NZ_BIFN01000025.1"/>
</dbReference>
<organism evidence="1 2">
    <name type="scientific">Pseudomonas aeruginosa</name>
    <dbReference type="NCBI Taxonomy" id="287"/>
    <lineage>
        <taxon>Bacteria</taxon>
        <taxon>Pseudomonadati</taxon>
        <taxon>Pseudomonadota</taxon>
        <taxon>Gammaproteobacteria</taxon>
        <taxon>Pseudomonadales</taxon>
        <taxon>Pseudomonadaceae</taxon>
        <taxon>Pseudomonas</taxon>
    </lineage>
</organism>
<evidence type="ECO:0000313" key="2">
    <source>
        <dbReference type="Proteomes" id="UP000433532"/>
    </source>
</evidence>
<gene>
    <name evidence="1" type="ORF">GNQ48_09715</name>
</gene>
<reference evidence="1 2" key="1">
    <citation type="submission" date="2019-11" db="EMBL/GenBank/DDBJ databases">
        <title>Genomes of ocular Pseudomonas aeruginosa isolates.</title>
        <authorList>
            <person name="Khan M."/>
            <person name="Rice S.A."/>
            <person name="Willcox M.D.P."/>
            <person name="Stapleton F."/>
        </authorList>
    </citation>
    <scope>NUCLEOTIDE SEQUENCE [LARGE SCALE GENOMIC DNA]</scope>
    <source>
        <strain evidence="1 2">PA221</strain>
    </source>
</reference>
<dbReference type="Gene3D" id="3.30.310.70">
    <property type="entry name" value="TT1751-like domain"/>
    <property type="match status" value="1"/>
</dbReference>
<dbReference type="InterPro" id="IPR005180">
    <property type="entry name" value="DUF302"/>
</dbReference>
<dbReference type="AlphaFoldDB" id="A0A844NF30"/>
<dbReference type="PANTHER" id="PTHR38342:SF2">
    <property type="entry name" value="INNER MEMBRANE OR EXPORTED"/>
    <property type="match status" value="1"/>
</dbReference>
<dbReference type="GeneID" id="72419572"/>
<dbReference type="CDD" id="cd14797">
    <property type="entry name" value="DUF302"/>
    <property type="match status" value="1"/>
</dbReference>
<dbReference type="SUPFAM" id="SSF103247">
    <property type="entry name" value="TT1751-like"/>
    <property type="match status" value="1"/>
</dbReference>
<proteinExistence type="predicted"/>
<comment type="caution">
    <text evidence="1">The sequence shown here is derived from an EMBL/GenBank/DDBJ whole genome shotgun (WGS) entry which is preliminary data.</text>
</comment>
<dbReference type="Pfam" id="PF03625">
    <property type="entry name" value="DUF302"/>
    <property type="match status" value="1"/>
</dbReference>
<name>A0A844NF30_PSEAI</name>
<dbReference type="EMBL" id="WOAD01000006">
    <property type="protein sequence ID" value="MUI35283.1"/>
    <property type="molecule type" value="Genomic_DNA"/>
</dbReference>
<sequence length="151" mass="15917">MLALRATSLVMACCFASAAGAADGLIAVQSPYSVKETIDRFETAAKSRGINVFLRLDHAQGAKKVGKDLRPTELLVFGNPQGGTPLMECAQTAGIDLPLKALAWQDAAGQVWLAYNDPKYLASRHGADNCGPVAENMSKALGGITQEAIQK</sequence>
<accession>A0A844NF30</accession>
<dbReference type="Proteomes" id="UP000433532">
    <property type="component" value="Unassembled WGS sequence"/>
</dbReference>